<accession>A0AAV7N558</accession>
<evidence type="ECO:0000313" key="2">
    <source>
        <dbReference type="EMBL" id="KAJ1110467.1"/>
    </source>
</evidence>
<name>A0AAV7N558_PLEWA</name>
<protein>
    <submittedName>
        <fullName evidence="2">Uncharacterized protein</fullName>
    </submittedName>
</protein>
<reference evidence="2" key="1">
    <citation type="journal article" date="2022" name="bioRxiv">
        <title>Sequencing and chromosome-scale assembly of the giantPleurodeles waltlgenome.</title>
        <authorList>
            <person name="Brown T."/>
            <person name="Elewa A."/>
            <person name="Iarovenko S."/>
            <person name="Subramanian E."/>
            <person name="Araus A.J."/>
            <person name="Petzold A."/>
            <person name="Susuki M."/>
            <person name="Suzuki K.-i.T."/>
            <person name="Hayashi T."/>
            <person name="Toyoda A."/>
            <person name="Oliveira C."/>
            <person name="Osipova E."/>
            <person name="Leigh N.D."/>
            <person name="Simon A."/>
            <person name="Yun M.H."/>
        </authorList>
    </citation>
    <scope>NUCLEOTIDE SEQUENCE</scope>
    <source>
        <strain evidence="2">20211129_DDA</strain>
        <tissue evidence="2">Liver</tissue>
    </source>
</reference>
<sequence length="77" mass="9018">MTLDGNRLLIRKKFGQGFQVVQRNAMHRMYQEVSLQLKTNGSSLKKPENRIHAIKEGDRRNEERKLEKPANHLYTAV</sequence>
<dbReference type="AlphaFoldDB" id="A0AAV7N558"/>
<feature type="compositionally biased region" description="Basic and acidic residues" evidence="1">
    <location>
        <begin position="58"/>
        <end position="70"/>
    </location>
</feature>
<dbReference type="Proteomes" id="UP001066276">
    <property type="component" value="Chromosome 9"/>
</dbReference>
<gene>
    <name evidence="2" type="ORF">NDU88_007818</name>
</gene>
<organism evidence="2 3">
    <name type="scientific">Pleurodeles waltl</name>
    <name type="common">Iberian ribbed newt</name>
    <dbReference type="NCBI Taxonomy" id="8319"/>
    <lineage>
        <taxon>Eukaryota</taxon>
        <taxon>Metazoa</taxon>
        <taxon>Chordata</taxon>
        <taxon>Craniata</taxon>
        <taxon>Vertebrata</taxon>
        <taxon>Euteleostomi</taxon>
        <taxon>Amphibia</taxon>
        <taxon>Batrachia</taxon>
        <taxon>Caudata</taxon>
        <taxon>Salamandroidea</taxon>
        <taxon>Salamandridae</taxon>
        <taxon>Pleurodelinae</taxon>
        <taxon>Pleurodeles</taxon>
    </lineage>
</organism>
<evidence type="ECO:0000256" key="1">
    <source>
        <dbReference type="SAM" id="MobiDB-lite"/>
    </source>
</evidence>
<feature type="region of interest" description="Disordered" evidence="1">
    <location>
        <begin position="58"/>
        <end position="77"/>
    </location>
</feature>
<keyword evidence="3" id="KW-1185">Reference proteome</keyword>
<proteinExistence type="predicted"/>
<comment type="caution">
    <text evidence="2">The sequence shown here is derived from an EMBL/GenBank/DDBJ whole genome shotgun (WGS) entry which is preliminary data.</text>
</comment>
<evidence type="ECO:0000313" key="3">
    <source>
        <dbReference type="Proteomes" id="UP001066276"/>
    </source>
</evidence>
<dbReference type="EMBL" id="JANPWB010000013">
    <property type="protein sequence ID" value="KAJ1110467.1"/>
    <property type="molecule type" value="Genomic_DNA"/>
</dbReference>